<gene>
    <name evidence="1" type="ORF">Q9L58_008499</name>
</gene>
<accession>A0ABR3G9H9</accession>
<organism evidence="1 2">
    <name type="scientific">Discina gigas</name>
    <dbReference type="NCBI Taxonomy" id="1032678"/>
    <lineage>
        <taxon>Eukaryota</taxon>
        <taxon>Fungi</taxon>
        <taxon>Dikarya</taxon>
        <taxon>Ascomycota</taxon>
        <taxon>Pezizomycotina</taxon>
        <taxon>Pezizomycetes</taxon>
        <taxon>Pezizales</taxon>
        <taxon>Discinaceae</taxon>
        <taxon>Discina</taxon>
    </lineage>
</organism>
<protein>
    <submittedName>
        <fullName evidence="1">Uncharacterized protein</fullName>
    </submittedName>
</protein>
<comment type="caution">
    <text evidence="1">The sequence shown here is derived from an EMBL/GenBank/DDBJ whole genome shotgun (WGS) entry which is preliminary data.</text>
</comment>
<dbReference type="Proteomes" id="UP001447188">
    <property type="component" value="Unassembled WGS sequence"/>
</dbReference>
<evidence type="ECO:0000313" key="1">
    <source>
        <dbReference type="EMBL" id="KAL0632609.1"/>
    </source>
</evidence>
<keyword evidence="2" id="KW-1185">Reference proteome</keyword>
<reference evidence="1 2" key="1">
    <citation type="submission" date="2024-02" db="EMBL/GenBank/DDBJ databases">
        <title>Discinaceae phylogenomics.</title>
        <authorList>
            <person name="Dirks A.C."/>
            <person name="James T.Y."/>
        </authorList>
    </citation>
    <scope>NUCLEOTIDE SEQUENCE [LARGE SCALE GENOMIC DNA]</scope>
    <source>
        <strain evidence="1 2">ACD0624</strain>
    </source>
</reference>
<name>A0ABR3G9H9_9PEZI</name>
<proteinExistence type="predicted"/>
<sequence>MPLTRSSSIAPDLDALELTLVRSIENIRKTLPQNRRQSQDLSTIAFSLGQNADTIALHTTEKNRGFVASEGFRIGEAQYDDDPMASVERNSSFKWNLYIKICATLQELDKDAIKISQVTEVWLGGNLEELVKPCHKTEPVIWYLDQTPRDLEELVSWTFPITSWVIRQWVTGPEFRTAKDRKWAQWETAP</sequence>
<dbReference type="EMBL" id="JBBBZM010000160">
    <property type="protein sequence ID" value="KAL0632609.1"/>
    <property type="molecule type" value="Genomic_DNA"/>
</dbReference>
<evidence type="ECO:0000313" key="2">
    <source>
        <dbReference type="Proteomes" id="UP001447188"/>
    </source>
</evidence>